<reference evidence="7" key="1">
    <citation type="submission" date="2021-03" db="EMBL/GenBank/DDBJ databases">
        <authorList>
            <person name="Bekaert M."/>
        </authorList>
    </citation>
    <scope>NUCLEOTIDE SEQUENCE</scope>
</reference>
<evidence type="ECO:0000313" key="7">
    <source>
        <dbReference type="EMBL" id="CAG2210917.1"/>
    </source>
</evidence>
<feature type="domain" description="NADP-dependent oxidoreductase" evidence="6">
    <location>
        <begin position="29"/>
        <end position="274"/>
    </location>
</feature>
<dbReference type="CDD" id="cd19071">
    <property type="entry name" value="AKR_AKR1-5-like"/>
    <property type="match status" value="1"/>
</dbReference>
<evidence type="ECO:0000256" key="4">
    <source>
        <dbReference type="PIRSR" id="PIRSR000097-2"/>
    </source>
</evidence>
<evidence type="ECO:0000256" key="1">
    <source>
        <dbReference type="ARBA" id="ARBA00007905"/>
    </source>
</evidence>
<dbReference type="Proteomes" id="UP000683360">
    <property type="component" value="Unassembled WGS sequence"/>
</dbReference>
<dbReference type="AlphaFoldDB" id="A0A8S3RWY9"/>
<keyword evidence="2" id="KW-0560">Oxidoreductase</keyword>
<dbReference type="Pfam" id="PF00248">
    <property type="entry name" value="Aldo_ket_red"/>
    <property type="match status" value="1"/>
</dbReference>
<gene>
    <name evidence="7" type="ORF">MEDL_24985</name>
</gene>
<dbReference type="GO" id="GO:0016491">
    <property type="term" value="F:oxidoreductase activity"/>
    <property type="evidence" value="ECO:0007669"/>
    <property type="project" value="UniProtKB-KW"/>
</dbReference>
<dbReference type="OrthoDB" id="416253at2759"/>
<protein>
    <recommendedName>
        <fullName evidence="6">NADP-dependent oxidoreductase domain-containing protein</fullName>
    </recommendedName>
</protein>
<evidence type="ECO:0000256" key="5">
    <source>
        <dbReference type="PIRSR" id="PIRSR000097-3"/>
    </source>
</evidence>
<proteinExistence type="inferred from homology"/>
<dbReference type="PRINTS" id="PR00069">
    <property type="entry name" value="ALDKETRDTASE"/>
</dbReference>
<dbReference type="PANTHER" id="PTHR43827">
    <property type="entry name" value="2,5-DIKETO-D-GLUCONIC ACID REDUCTASE"/>
    <property type="match status" value="1"/>
</dbReference>
<comment type="similarity">
    <text evidence="1">Belongs to the aldo/keto reductase family.</text>
</comment>
<feature type="active site" description="Proton donor" evidence="3">
    <location>
        <position position="51"/>
    </location>
</feature>
<dbReference type="PROSITE" id="PS00062">
    <property type="entry name" value="ALDOKETO_REDUCTASE_2"/>
    <property type="match status" value="1"/>
</dbReference>
<keyword evidence="8" id="KW-1185">Reference proteome</keyword>
<evidence type="ECO:0000256" key="3">
    <source>
        <dbReference type="PIRSR" id="PIRSR000097-1"/>
    </source>
</evidence>
<accession>A0A8S3RWY9</accession>
<comment type="caution">
    <text evidence="7">The sequence shown here is derived from an EMBL/GenBank/DDBJ whole genome shotgun (WGS) entry which is preliminary data.</text>
</comment>
<dbReference type="PROSITE" id="PS00063">
    <property type="entry name" value="ALDOKETO_REDUCTASE_3"/>
    <property type="match status" value="1"/>
</dbReference>
<dbReference type="EMBL" id="CAJPWZ010001247">
    <property type="protein sequence ID" value="CAG2210917.1"/>
    <property type="molecule type" value="Genomic_DNA"/>
</dbReference>
<dbReference type="InterPro" id="IPR023210">
    <property type="entry name" value="NADP_OxRdtase_dom"/>
</dbReference>
<dbReference type="InterPro" id="IPR036812">
    <property type="entry name" value="NAD(P)_OxRdtase_dom_sf"/>
</dbReference>
<evidence type="ECO:0000256" key="2">
    <source>
        <dbReference type="ARBA" id="ARBA00023002"/>
    </source>
</evidence>
<dbReference type="SUPFAM" id="SSF51430">
    <property type="entry name" value="NAD(P)-linked oxidoreductase"/>
    <property type="match status" value="1"/>
</dbReference>
<sequence length="293" mass="33705">MATNIDSVINLNDGTAMPLFGLGTAWTNECSQAVSYAIEQGYRMIDTAQRYGNEEDVGKGIAMSGKDRKDLFIVTKQWQNGHDACIQGLQRSLVRLDTDYIDLFLIHGPREGRNIRYRLYRPVSDSWPKRGRNVETYKAMMELKKQGLVRSVGVSNFNIHHLEGLRNAGLPTPSVNQIELHPWLQPREIIDYCKKYNITVMGYSPLVKSKMLKNQQICDLAKSYNKTTAQILIRWSVQHGYITIPKSSKPNRIKENMQVFDWTLSEDDMDYLDQNNVEEIRCAWDAINSEWHG</sequence>
<dbReference type="InterPro" id="IPR018170">
    <property type="entry name" value="Aldo/ket_reductase_CS"/>
</dbReference>
<dbReference type="PANTHER" id="PTHR43827:SF13">
    <property type="entry name" value="ALDO_KETO REDUCTASE FAMILY PROTEIN"/>
    <property type="match status" value="1"/>
</dbReference>
<evidence type="ECO:0000313" key="8">
    <source>
        <dbReference type="Proteomes" id="UP000683360"/>
    </source>
</evidence>
<name>A0A8S3RWY9_MYTED</name>
<dbReference type="Gene3D" id="3.20.20.100">
    <property type="entry name" value="NADP-dependent oxidoreductase domain"/>
    <property type="match status" value="1"/>
</dbReference>
<evidence type="ECO:0000259" key="6">
    <source>
        <dbReference type="Pfam" id="PF00248"/>
    </source>
</evidence>
<feature type="site" description="Lowers pKa of active site Tyr" evidence="5">
    <location>
        <position position="76"/>
    </location>
</feature>
<dbReference type="PIRSF" id="PIRSF000097">
    <property type="entry name" value="AKR"/>
    <property type="match status" value="1"/>
</dbReference>
<feature type="binding site" evidence="4">
    <location>
        <position position="107"/>
    </location>
    <ligand>
        <name>substrate</name>
    </ligand>
</feature>
<organism evidence="7 8">
    <name type="scientific">Mytilus edulis</name>
    <name type="common">Blue mussel</name>
    <dbReference type="NCBI Taxonomy" id="6550"/>
    <lineage>
        <taxon>Eukaryota</taxon>
        <taxon>Metazoa</taxon>
        <taxon>Spiralia</taxon>
        <taxon>Lophotrochozoa</taxon>
        <taxon>Mollusca</taxon>
        <taxon>Bivalvia</taxon>
        <taxon>Autobranchia</taxon>
        <taxon>Pteriomorphia</taxon>
        <taxon>Mytilida</taxon>
        <taxon>Mytiloidea</taxon>
        <taxon>Mytilidae</taxon>
        <taxon>Mytilinae</taxon>
        <taxon>Mytilus</taxon>
    </lineage>
</organism>
<dbReference type="InterPro" id="IPR020471">
    <property type="entry name" value="AKR"/>
</dbReference>
<dbReference type="FunFam" id="3.20.20.100:FF:000015">
    <property type="entry name" value="Oxidoreductase, aldo/keto reductase family"/>
    <property type="match status" value="1"/>
</dbReference>